<feature type="compositionally biased region" description="Acidic residues" evidence="2">
    <location>
        <begin position="1"/>
        <end position="25"/>
    </location>
</feature>
<dbReference type="Proteomes" id="UP000285232">
    <property type="component" value="Unassembled WGS sequence"/>
</dbReference>
<organism evidence="4 5">
    <name type="scientific">Aurantiacibacter aquimixticola</name>
    <dbReference type="NCBI Taxonomy" id="1958945"/>
    <lineage>
        <taxon>Bacteria</taxon>
        <taxon>Pseudomonadati</taxon>
        <taxon>Pseudomonadota</taxon>
        <taxon>Alphaproteobacteria</taxon>
        <taxon>Sphingomonadales</taxon>
        <taxon>Erythrobacteraceae</taxon>
        <taxon>Aurantiacibacter</taxon>
    </lineage>
</organism>
<gene>
    <name evidence="4" type="ORF">D6201_06000</name>
</gene>
<comment type="caution">
    <text evidence="4">The sequence shown here is derived from an EMBL/GenBank/DDBJ whole genome shotgun (WGS) entry which is preliminary data.</text>
</comment>
<evidence type="ECO:0000259" key="3">
    <source>
        <dbReference type="Pfam" id="PF03551"/>
    </source>
</evidence>
<dbReference type="InterPro" id="IPR036390">
    <property type="entry name" value="WH_DNA-bd_sf"/>
</dbReference>
<keyword evidence="5" id="KW-1185">Reference proteome</keyword>
<dbReference type="Gene3D" id="1.10.10.10">
    <property type="entry name" value="Winged helix-like DNA-binding domain superfamily/Winged helix DNA-binding domain"/>
    <property type="match status" value="1"/>
</dbReference>
<feature type="domain" description="Transcription regulator PadR N-terminal" evidence="3">
    <location>
        <begin position="108"/>
        <end position="177"/>
    </location>
</feature>
<dbReference type="EMBL" id="RAHX01000001">
    <property type="protein sequence ID" value="RJY10227.1"/>
    <property type="molecule type" value="Genomic_DNA"/>
</dbReference>
<name>A0A419RWS9_9SPHN</name>
<dbReference type="PANTHER" id="PTHR43252">
    <property type="entry name" value="TRANSCRIPTIONAL REGULATOR YQJI"/>
    <property type="match status" value="1"/>
</dbReference>
<accession>A0A419RWS9</accession>
<evidence type="ECO:0000256" key="1">
    <source>
        <dbReference type="SAM" id="Coils"/>
    </source>
</evidence>
<evidence type="ECO:0000256" key="2">
    <source>
        <dbReference type="SAM" id="MobiDB-lite"/>
    </source>
</evidence>
<evidence type="ECO:0000313" key="4">
    <source>
        <dbReference type="EMBL" id="RJY10227.1"/>
    </source>
</evidence>
<dbReference type="SUPFAM" id="SSF46785">
    <property type="entry name" value="Winged helix' DNA-binding domain"/>
    <property type="match status" value="1"/>
</dbReference>
<feature type="coiled-coil region" evidence="1">
    <location>
        <begin position="159"/>
        <end position="193"/>
    </location>
</feature>
<dbReference type="Pfam" id="PF03551">
    <property type="entry name" value="PadR"/>
    <property type="match status" value="1"/>
</dbReference>
<keyword evidence="1" id="KW-0175">Coiled coil</keyword>
<proteinExistence type="predicted"/>
<dbReference type="AlphaFoldDB" id="A0A419RWS9"/>
<dbReference type="InterPro" id="IPR005149">
    <property type="entry name" value="Tscrpt_reg_PadR_N"/>
</dbReference>
<sequence>MDDHPEGEDFDVNVDIEVEFDDDDDDRGRRRDYRADNFFGADGPFGANGPFGAQGPFGPDGPFGAGGLFGPGGLFGQNRKRNRRSASRAMRPARRGRMFGPGELRLVMLAMFAEEPRHGYEFIKALEEMTDGAYSPSPGIVYPTLQMLSDEGLIEERESEDARKLYQATEAGMAELEDRADEIEALFERLGRKAERAKPKGSPDLFRSLGNLAAVISNKAKHGGLNKMDSDQVVDLIDDLARKIERL</sequence>
<dbReference type="InterPro" id="IPR036388">
    <property type="entry name" value="WH-like_DNA-bd_sf"/>
</dbReference>
<reference evidence="4 5" key="1">
    <citation type="journal article" date="2017" name="Int. J. Syst. Evol. Microbiol.">
        <title>Erythrobacter aquimixticola sp. nov., isolated from the junction between the ocean and a freshwater spring.</title>
        <authorList>
            <person name="Park S."/>
            <person name="Jung Y.T."/>
            <person name="Choi S.J."/>
            <person name="Yoon J.H."/>
        </authorList>
    </citation>
    <scope>NUCLEOTIDE SEQUENCE [LARGE SCALE GENOMIC DNA]</scope>
    <source>
        <strain evidence="4 5">JSSK-14</strain>
    </source>
</reference>
<protein>
    <submittedName>
        <fullName evidence="4">PadR family transcriptional regulator</fullName>
    </submittedName>
</protein>
<feature type="region of interest" description="Disordered" evidence="2">
    <location>
        <begin position="57"/>
        <end position="95"/>
    </location>
</feature>
<feature type="compositionally biased region" description="Basic residues" evidence="2">
    <location>
        <begin position="78"/>
        <end position="95"/>
    </location>
</feature>
<evidence type="ECO:0000313" key="5">
    <source>
        <dbReference type="Proteomes" id="UP000285232"/>
    </source>
</evidence>
<dbReference type="OrthoDB" id="9814826at2"/>
<feature type="compositionally biased region" description="Gly residues" evidence="2">
    <location>
        <begin position="61"/>
        <end position="75"/>
    </location>
</feature>
<feature type="region of interest" description="Disordered" evidence="2">
    <location>
        <begin position="1"/>
        <end position="31"/>
    </location>
</feature>
<dbReference type="PANTHER" id="PTHR43252:SF7">
    <property type="entry name" value="TRANSCRIPTIONAL REGULATOR YQJI"/>
    <property type="match status" value="1"/>
</dbReference>